<sequence>MAPHAEINPQDITERARRDLLQLLEGVPGKKNLVIEKSLAGPIGLLVKFSTLQEYGVDKVFYVENRNVDESQRNIVFLARG</sequence>
<dbReference type="AlphaFoldDB" id="A0A9P8DV58"/>
<organism evidence="1 2">
    <name type="scientific">Aureobasidium melanogenum</name>
    <name type="common">Aureobasidium pullulans var. melanogenum</name>
    <dbReference type="NCBI Taxonomy" id="46634"/>
    <lineage>
        <taxon>Eukaryota</taxon>
        <taxon>Fungi</taxon>
        <taxon>Dikarya</taxon>
        <taxon>Ascomycota</taxon>
        <taxon>Pezizomycotina</taxon>
        <taxon>Dothideomycetes</taxon>
        <taxon>Dothideomycetidae</taxon>
        <taxon>Dothideales</taxon>
        <taxon>Saccotheciaceae</taxon>
        <taxon>Aureobasidium</taxon>
    </lineage>
</organism>
<dbReference type="InterPro" id="IPR036045">
    <property type="entry name" value="Sec1-like_sf"/>
</dbReference>
<feature type="non-terminal residue" evidence="1">
    <location>
        <position position="1"/>
    </location>
</feature>
<evidence type="ECO:0000313" key="1">
    <source>
        <dbReference type="EMBL" id="KAG9654588.1"/>
    </source>
</evidence>
<dbReference type="InterPro" id="IPR043154">
    <property type="entry name" value="Sec-1-like_dom1"/>
</dbReference>
<name>A0A9P8DV58_AURME</name>
<dbReference type="EMBL" id="JAHFXF010002811">
    <property type="protein sequence ID" value="KAG9654588.1"/>
    <property type="molecule type" value="Genomic_DNA"/>
</dbReference>
<reference evidence="1" key="1">
    <citation type="journal article" date="2021" name="J Fungi (Basel)">
        <title>Virulence traits and population genomics of the black yeast Aureobasidium melanogenum.</title>
        <authorList>
            <person name="Cernosa A."/>
            <person name="Sun X."/>
            <person name="Gostincar C."/>
            <person name="Fang C."/>
            <person name="Gunde-Cimerman N."/>
            <person name="Song Z."/>
        </authorList>
    </citation>
    <scope>NUCLEOTIDE SEQUENCE</scope>
    <source>
        <strain evidence="1">EXF-9911</strain>
    </source>
</reference>
<evidence type="ECO:0000313" key="2">
    <source>
        <dbReference type="Proteomes" id="UP000779574"/>
    </source>
</evidence>
<dbReference type="OrthoDB" id="10262287at2759"/>
<reference evidence="1" key="2">
    <citation type="submission" date="2021-08" db="EMBL/GenBank/DDBJ databases">
        <authorList>
            <person name="Gostincar C."/>
            <person name="Sun X."/>
            <person name="Song Z."/>
            <person name="Gunde-Cimerman N."/>
        </authorList>
    </citation>
    <scope>NUCLEOTIDE SEQUENCE</scope>
    <source>
        <strain evidence="1">EXF-9911</strain>
    </source>
</reference>
<dbReference type="SUPFAM" id="SSF56815">
    <property type="entry name" value="Sec1/munc18-like (SM) proteins"/>
    <property type="match status" value="1"/>
</dbReference>
<accession>A0A9P8DV58</accession>
<comment type="caution">
    <text evidence="1">The sequence shown here is derived from an EMBL/GenBank/DDBJ whole genome shotgun (WGS) entry which is preliminary data.</text>
</comment>
<protein>
    <submittedName>
        <fullName evidence="1">Uncharacterized protein</fullName>
    </submittedName>
</protein>
<dbReference type="Gene3D" id="3.40.50.2060">
    <property type="match status" value="1"/>
</dbReference>
<proteinExistence type="predicted"/>
<dbReference type="Proteomes" id="UP000779574">
    <property type="component" value="Unassembled WGS sequence"/>
</dbReference>
<gene>
    <name evidence="1" type="ORF">KCU76_g20396</name>
</gene>